<dbReference type="EMBL" id="ACHA02000011">
    <property type="protein sequence ID" value="EFK57345.1"/>
    <property type="molecule type" value="Genomic_DNA"/>
</dbReference>
<dbReference type="AlphaFoldDB" id="D7VN48"/>
<dbReference type="STRING" id="525373.HMPREF0766_12418"/>
<gene>
    <name evidence="1" type="ORF">HMPREF0766_12418</name>
</gene>
<keyword evidence="2" id="KW-1185">Reference proteome</keyword>
<accession>D7VN48</accession>
<dbReference type="GeneID" id="95427981"/>
<evidence type="ECO:0000313" key="2">
    <source>
        <dbReference type="Proteomes" id="UP000006258"/>
    </source>
</evidence>
<dbReference type="HOGENOM" id="CLU_2829029_0_0_10"/>
<name>D7VN48_SPHSI</name>
<reference evidence="1" key="1">
    <citation type="submission" date="2010-07" db="EMBL/GenBank/DDBJ databases">
        <authorList>
            <person name="Muzny D."/>
            <person name="Qin X."/>
            <person name="Buhay C."/>
            <person name="Dugan-Rocha S."/>
            <person name="Ding Y."/>
            <person name="Chen G."/>
            <person name="Hawes A."/>
            <person name="Holder M."/>
            <person name="Jhangiani S."/>
            <person name="Johnson A."/>
            <person name="Khan Z."/>
            <person name="Li Z."/>
            <person name="Liu W."/>
            <person name="Liu X."/>
            <person name="Perez L."/>
            <person name="Shen H."/>
            <person name="Wang Q."/>
            <person name="Watt J."/>
            <person name="Xi L."/>
            <person name="Xin Y."/>
            <person name="Zhou J."/>
            <person name="Deng J."/>
            <person name="Jiang H."/>
            <person name="Liu Y."/>
            <person name="Qu J."/>
            <person name="Song X.-Z."/>
            <person name="Zhang L."/>
            <person name="Villasana D."/>
            <person name="Johnson A."/>
            <person name="Liu J."/>
            <person name="Liyanage D."/>
            <person name="Lorensuhewa L."/>
            <person name="Robinson T."/>
            <person name="Song A."/>
            <person name="Song B.-B."/>
            <person name="Dinh H."/>
            <person name="Thornton R."/>
            <person name="Coyle M."/>
            <person name="Francisco L."/>
            <person name="Jackson L."/>
            <person name="Javaid M."/>
            <person name="Korchina V."/>
            <person name="Kovar C."/>
            <person name="Mata R."/>
            <person name="Mathew T."/>
            <person name="Ngo R."/>
            <person name="Nguyen L."/>
            <person name="Nguyen N."/>
            <person name="Okwuonu G."/>
            <person name="Ongeri F."/>
            <person name="Pham C."/>
            <person name="Simmons D."/>
            <person name="Wilczek-Boney K."/>
            <person name="Hale W."/>
            <person name="Jakkamsetti A."/>
            <person name="Pham P."/>
            <person name="Ruth R."/>
            <person name="San Lucas F."/>
            <person name="Warren J."/>
            <person name="Zhang J."/>
            <person name="Zhao Z."/>
            <person name="Zhou C."/>
            <person name="Zhu D."/>
            <person name="Lee S."/>
            <person name="Bess C."/>
            <person name="Blankenburg K."/>
            <person name="Forbes L."/>
            <person name="Fu Q."/>
            <person name="Gubbala S."/>
            <person name="Hirani K."/>
            <person name="Jayaseelan J.C."/>
            <person name="Lara F."/>
            <person name="Munidasa M."/>
            <person name="Palculict T."/>
            <person name="Patil S."/>
            <person name="Pu L.-L."/>
            <person name="Saada N."/>
            <person name="Tang L."/>
            <person name="Weissenberger G."/>
            <person name="Zhu Y."/>
            <person name="Hemphill L."/>
            <person name="Shang Y."/>
            <person name="Youmans B."/>
            <person name="Ayvaz T."/>
            <person name="Ross M."/>
            <person name="Santibanez J."/>
            <person name="Aqrawi P."/>
            <person name="Gross S."/>
            <person name="Joshi V."/>
            <person name="Fowler G."/>
            <person name="Nazareth L."/>
            <person name="Reid J."/>
            <person name="Worley K."/>
            <person name="Petrosino J."/>
            <person name="Highlander S."/>
            <person name="Gibbs R."/>
        </authorList>
    </citation>
    <scope>NUCLEOTIDE SEQUENCE [LARGE SCALE GENOMIC DNA]</scope>
    <source>
        <strain evidence="1">ATCC 33861</strain>
    </source>
</reference>
<sequence length="66" mass="7405">MTERELLLKIRELNKALDDYKNGWIKKEDLDWGKEILSESKELMQKSHTMQTGGTKCGCCGGSGTA</sequence>
<proteinExistence type="predicted"/>
<evidence type="ECO:0000313" key="1">
    <source>
        <dbReference type="EMBL" id="EFK57345.1"/>
    </source>
</evidence>
<organism evidence="1 2">
    <name type="scientific">Sphingobacterium spiritivorum ATCC 33861</name>
    <dbReference type="NCBI Taxonomy" id="525373"/>
    <lineage>
        <taxon>Bacteria</taxon>
        <taxon>Pseudomonadati</taxon>
        <taxon>Bacteroidota</taxon>
        <taxon>Sphingobacteriia</taxon>
        <taxon>Sphingobacteriales</taxon>
        <taxon>Sphingobacteriaceae</taxon>
        <taxon>Sphingobacterium</taxon>
    </lineage>
</organism>
<dbReference type="RefSeq" id="WP_002992957.1">
    <property type="nucleotide sequence ID" value="NZ_GL379770.1"/>
</dbReference>
<comment type="caution">
    <text evidence="1">The sequence shown here is derived from an EMBL/GenBank/DDBJ whole genome shotgun (WGS) entry which is preliminary data.</text>
</comment>
<protein>
    <submittedName>
        <fullName evidence="1">Uncharacterized protein</fullName>
    </submittedName>
</protein>
<dbReference type="Proteomes" id="UP000006258">
    <property type="component" value="Unassembled WGS sequence"/>
</dbReference>